<dbReference type="EMBL" id="MU839836">
    <property type="protein sequence ID" value="KAK1754020.1"/>
    <property type="molecule type" value="Genomic_DNA"/>
</dbReference>
<protein>
    <submittedName>
        <fullName evidence="2">Uncharacterized protein</fullName>
    </submittedName>
</protein>
<keyword evidence="3" id="KW-1185">Reference proteome</keyword>
<gene>
    <name evidence="2" type="ORF">QBC47DRAFT_461995</name>
</gene>
<dbReference type="AlphaFoldDB" id="A0AAJ0FAC5"/>
<comment type="caution">
    <text evidence="2">The sequence shown here is derived from an EMBL/GenBank/DDBJ whole genome shotgun (WGS) entry which is preliminary data.</text>
</comment>
<evidence type="ECO:0000256" key="1">
    <source>
        <dbReference type="SAM" id="Phobius"/>
    </source>
</evidence>
<keyword evidence="1" id="KW-0812">Transmembrane</keyword>
<organism evidence="2 3">
    <name type="scientific">Echria macrotheca</name>
    <dbReference type="NCBI Taxonomy" id="438768"/>
    <lineage>
        <taxon>Eukaryota</taxon>
        <taxon>Fungi</taxon>
        <taxon>Dikarya</taxon>
        <taxon>Ascomycota</taxon>
        <taxon>Pezizomycotina</taxon>
        <taxon>Sordariomycetes</taxon>
        <taxon>Sordariomycetidae</taxon>
        <taxon>Sordariales</taxon>
        <taxon>Schizotheciaceae</taxon>
        <taxon>Echria</taxon>
    </lineage>
</organism>
<evidence type="ECO:0000313" key="2">
    <source>
        <dbReference type="EMBL" id="KAK1754020.1"/>
    </source>
</evidence>
<reference evidence="2" key="1">
    <citation type="submission" date="2023-06" db="EMBL/GenBank/DDBJ databases">
        <title>Genome-scale phylogeny and comparative genomics of the fungal order Sordariales.</title>
        <authorList>
            <consortium name="Lawrence Berkeley National Laboratory"/>
            <person name="Hensen N."/>
            <person name="Bonometti L."/>
            <person name="Westerberg I."/>
            <person name="Brannstrom I.O."/>
            <person name="Guillou S."/>
            <person name="Cros-Aarteil S."/>
            <person name="Calhoun S."/>
            <person name="Haridas S."/>
            <person name="Kuo A."/>
            <person name="Mondo S."/>
            <person name="Pangilinan J."/>
            <person name="Riley R."/>
            <person name="Labutti K."/>
            <person name="Andreopoulos B."/>
            <person name="Lipzen A."/>
            <person name="Chen C."/>
            <person name="Yanf M."/>
            <person name="Daum C."/>
            <person name="Ng V."/>
            <person name="Clum A."/>
            <person name="Steindorff A."/>
            <person name="Ohm R."/>
            <person name="Martin F."/>
            <person name="Silar P."/>
            <person name="Natvig D."/>
            <person name="Lalanne C."/>
            <person name="Gautier V."/>
            <person name="Ament-Velasquez S.L."/>
            <person name="Kruys A."/>
            <person name="Hutchinson M.I."/>
            <person name="Powell A.J."/>
            <person name="Barry K."/>
            <person name="Miller A.N."/>
            <person name="Grigoriev I.V."/>
            <person name="Debuchy R."/>
            <person name="Gladieux P."/>
            <person name="Thoren M.H."/>
            <person name="Johannesson H."/>
        </authorList>
    </citation>
    <scope>NUCLEOTIDE SEQUENCE</scope>
    <source>
        <strain evidence="2">PSN4</strain>
    </source>
</reference>
<accession>A0AAJ0FAC5</accession>
<evidence type="ECO:0000313" key="3">
    <source>
        <dbReference type="Proteomes" id="UP001239445"/>
    </source>
</evidence>
<sequence length="390" mass="45391">MSYLDYRPLSSLSRAESKGLCQALWDWNRYCPDCPDSSTNDLESICHKDDSECPWKRRFHAKRAFIEFYKKAAQRYPPLPFSRHAQVIHKHQDLFDIIAFLRRADPNHSRSKCMDLYFDPVPSNDRETPICREKAFLLAARILTMIGVTMYGERAWYMNESLNVVVTNSFPPDPLPIPIKDRRWIKIRDELTAYNLVTTAKLKIRPTDEVQNHLKLDKQGNLFIFHHVGFIAECLRVDNDRRRTEPGYKSPHFPREVGLEILHTLRVLFHQLDEDGRQSRKLLRKLIANSEFDPLSDEDVVWFYTDSEDEGNRVQAFPVFGGRLMALNDEIENPKPRTAWDKWLHRHSSPQHALMLALLSLVLTLVPSVLSLAASIIQTVLAWKQQESGK</sequence>
<dbReference type="Proteomes" id="UP001239445">
    <property type="component" value="Unassembled WGS sequence"/>
</dbReference>
<proteinExistence type="predicted"/>
<feature type="transmembrane region" description="Helical" evidence="1">
    <location>
        <begin position="354"/>
        <end position="383"/>
    </location>
</feature>
<keyword evidence="1" id="KW-1133">Transmembrane helix</keyword>
<keyword evidence="1" id="KW-0472">Membrane</keyword>
<name>A0AAJ0FAC5_9PEZI</name>